<keyword evidence="1" id="KW-0472">Membrane</keyword>
<evidence type="ECO:0000313" key="3">
    <source>
        <dbReference type="Proteomes" id="UP000012081"/>
    </source>
</evidence>
<feature type="transmembrane region" description="Helical" evidence="1">
    <location>
        <begin position="47"/>
        <end position="68"/>
    </location>
</feature>
<proteinExistence type="predicted"/>
<dbReference type="EMBL" id="APBN01000003">
    <property type="protein sequence ID" value="EMT53042.1"/>
    <property type="molecule type" value="Genomic_DNA"/>
</dbReference>
<accession>M8DHZ8</accession>
<organism evidence="2 3">
    <name type="scientific">Brevibacillus borstelensis AK1</name>
    <dbReference type="NCBI Taxonomy" id="1300222"/>
    <lineage>
        <taxon>Bacteria</taxon>
        <taxon>Bacillati</taxon>
        <taxon>Bacillota</taxon>
        <taxon>Bacilli</taxon>
        <taxon>Bacillales</taxon>
        <taxon>Paenibacillaceae</taxon>
        <taxon>Brevibacillus</taxon>
    </lineage>
</organism>
<protein>
    <recommendedName>
        <fullName evidence="4">DUF4367 domain-containing protein</fullName>
    </recommendedName>
</protein>
<keyword evidence="1" id="KW-1133">Transmembrane helix</keyword>
<dbReference type="AlphaFoldDB" id="M8DHZ8"/>
<dbReference type="Proteomes" id="UP000012081">
    <property type="component" value="Unassembled WGS sequence"/>
</dbReference>
<name>M8DHZ8_9BACL</name>
<reference evidence="2 3" key="1">
    <citation type="submission" date="2013-03" db="EMBL/GenBank/DDBJ databases">
        <title>Assembly of a new bacterial strain Brevibacillus borstelensis AK1.</title>
        <authorList>
            <person name="Rajan I."/>
            <person name="PoliReddy D."/>
            <person name="Sugumar T."/>
            <person name="Rathinam K."/>
            <person name="Alqarawi S."/>
            <person name="Khalil A.B."/>
            <person name="Sivakumar N."/>
        </authorList>
    </citation>
    <scope>NUCLEOTIDE SEQUENCE [LARGE SCALE GENOMIC DNA]</scope>
    <source>
        <strain evidence="2 3">AK1</strain>
    </source>
</reference>
<keyword evidence="3" id="KW-1185">Reference proteome</keyword>
<sequence length="312" mass="35822">MRSDRDQDLRELFHDPRIPDVDLTGKVMGKLYAEQKTKERFFVKYKVGLLVAAGMVLTVSSAFAAVNYHSLKNKQGNVVYEKKTLEESGYTRPSKDEQIRSLKSGGYADEVLQEGTAGLFYVVSDIPDMKIYTESKGISFTDVSKLRDKMKDQSVKILDSLEGKYKFESARVDFEPMTYVNPLSPEEEAAIAKKLKRQAEESKKEFAMMPVELSKDYWRILSIYNNQGKDIRVTMSKTSSKETVIVHKEWDLKEEKLMVKGVEMIFTDFGTGKNIHWVYDVPNTNQTIRYHIETSNPVTKEELVKIAESYLD</sequence>
<keyword evidence="1" id="KW-0812">Transmembrane</keyword>
<gene>
    <name evidence="2" type="ORF">I532_09702</name>
</gene>
<comment type="caution">
    <text evidence="2">The sequence shown here is derived from an EMBL/GenBank/DDBJ whole genome shotgun (WGS) entry which is preliminary data.</text>
</comment>
<dbReference type="PATRIC" id="fig|1300222.3.peg.2006"/>
<evidence type="ECO:0008006" key="4">
    <source>
        <dbReference type="Google" id="ProtNLM"/>
    </source>
</evidence>
<evidence type="ECO:0000313" key="2">
    <source>
        <dbReference type="EMBL" id="EMT53042.1"/>
    </source>
</evidence>
<evidence type="ECO:0000256" key="1">
    <source>
        <dbReference type="SAM" id="Phobius"/>
    </source>
</evidence>